<dbReference type="InterPro" id="IPR002509">
    <property type="entry name" value="NODB_dom"/>
</dbReference>
<evidence type="ECO:0000259" key="4">
    <source>
        <dbReference type="PROSITE" id="PS51677"/>
    </source>
</evidence>
<dbReference type="GO" id="GO:0005975">
    <property type="term" value="P:carbohydrate metabolic process"/>
    <property type="evidence" value="ECO:0007669"/>
    <property type="project" value="InterPro"/>
</dbReference>
<proteinExistence type="predicted"/>
<dbReference type="GO" id="GO:0016020">
    <property type="term" value="C:membrane"/>
    <property type="evidence" value="ECO:0007669"/>
    <property type="project" value="TreeGrafter"/>
</dbReference>
<dbReference type="AlphaFoldDB" id="A0A7W8DNI6"/>
<keyword evidence="1" id="KW-0479">Metal-binding</keyword>
<organism evidence="5 6">
    <name type="scientific">Prosthecobacter dejongeii</name>
    <dbReference type="NCBI Taxonomy" id="48465"/>
    <lineage>
        <taxon>Bacteria</taxon>
        <taxon>Pseudomonadati</taxon>
        <taxon>Verrucomicrobiota</taxon>
        <taxon>Verrucomicrobiia</taxon>
        <taxon>Verrucomicrobiales</taxon>
        <taxon>Verrucomicrobiaceae</taxon>
        <taxon>Prosthecobacter</taxon>
    </lineage>
</organism>
<evidence type="ECO:0000256" key="2">
    <source>
        <dbReference type="ARBA" id="ARBA00022801"/>
    </source>
</evidence>
<sequence length="280" mass="30643">MSTPALRNCAFCLLAPILFFALLPTGSVCGAGEKTAPANPNPPPLEKAGLVLTFDDRNFDDWLAALPLFDQYGVKATFFISGPIDEKALAACRQLIAHGHAIGSHSVHHLKAVDYVREHSIEDYLRHEVQPQLDAWQAAGISVTSFAFPSSSSDAATETALLKIFRHLRIGGPMAPGDRLSDRDPFFTPIAQVPTRGALPSKGIDYAPTREDRTYDQLDAALTRTATRGEILTLYAHGIRNIGGKGHFITPQALEHLFLKARELKLAFYTFDQLPEVLEP</sequence>
<evidence type="ECO:0000256" key="1">
    <source>
        <dbReference type="ARBA" id="ARBA00022723"/>
    </source>
</evidence>
<evidence type="ECO:0000313" key="5">
    <source>
        <dbReference type="EMBL" id="MBB5036423.1"/>
    </source>
</evidence>
<dbReference type="Pfam" id="PF01522">
    <property type="entry name" value="Polysacc_deac_1"/>
    <property type="match status" value="1"/>
</dbReference>
<feature type="chain" id="PRO_5031145582" evidence="3">
    <location>
        <begin position="31"/>
        <end position="280"/>
    </location>
</feature>
<dbReference type="PROSITE" id="PS51677">
    <property type="entry name" value="NODB"/>
    <property type="match status" value="1"/>
</dbReference>
<protein>
    <submittedName>
        <fullName evidence="5">Peptidoglycan/xylan/chitin deacetylase (PgdA/CDA1 family)</fullName>
    </submittedName>
</protein>
<feature type="domain" description="NodB homology" evidence="4">
    <location>
        <begin position="48"/>
        <end position="134"/>
    </location>
</feature>
<keyword evidence="3" id="KW-0732">Signal</keyword>
<dbReference type="InterPro" id="IPR011330">
    <property type="entry name" value="Glyco_hydro/deAcase_b/a-brl"/>
</dbReference>
<dbReference type="RefSeq" id="WP_184205292.1">
    <property type="nucleotide sequence ID" value="NZ_JACHIF010000001.1"/>
</dbReference>
<evidence type="ECO:0000313" key="6">
    <source>
        <dbReference type="Proteomes" id="UP000534294"/>
    </source>
</evidence>
<keyword evidence="6" id="KW-1185">Reference proteome</keyword>
<dbReference type="EMBL" id="JACHIF010000001">
    <property type="protein sequence ID" value="MBB5036423.1"/>
    <property type="molecule type" value="Genomic_DNA"/>
</dbReference>
<evidence type="ECO:0000256" key="3">
    <source>
        <dbReference type="SAM" id="SignalP"/>
    </source>
</evidence>
<dbReference type="PANTHER" id="PTHR10587">
    <property type="entry name" value="GLYCOSYL TRANSFERASE-RELATED"/>
    <property type="match status" value="1"/>
</dbReference>
<dbReference type="Gene3D" id="3.20.20.370">
    <property type="entry name" value="Glycoside hydrolase/deacetylase"/>
    <property type="match status" value="1"/>
</dbReference>
<gene>
    <name evidence="5" type="ORF">HNQ64_000657</name>
</gene>
<dbReference type="Proteomes" id="UP000534294">
    <property type="component" value="Unassembled WGS sequence"/>
</dbReference>
<dbReference type="PANTHER" id="PTHR10587:SF133">
    <property type="entry name" value="CHITIN DEACETYLASE 1-RELATED"/>
    <property type="match status" value="1"/>
</dbReference>
<comment type="caution">
    <text evidence="5">The sequence shown here is derived from an EMBL/GenBank/DDBJ whole genome shotgun (WGS) entry which is preliminary data.</text>
</comment>
<dbReference type="SUPFAM" id="SSF88713">
    <property type="entry name" value="Glycoside hydrolase/deacetylase"/>
    <property type="match status" value="1"/>
</dbReference>
<name>A0A7W8DNI6_9BACT</name>
<feature type="signal peptide" evidence="3">
    <location>
        <begin position="1"/>
        <end position="30"/>
    </location>
</feature>
<dbReference type="GO" id="GO:0016810">
    <property type="term" value="F:hydrolase activity, acting on carbon-nitrogen (but not peptide) bonds"/>
    <property type="evidence" value="ECO:0007669"/>
    <property type="project" value="InterPro"/>
</dbReference>
<reference evidence="5 6" key="1">
    <citation type="submission" date="2020-08" db="EMBL/GenBank/DDBJ databases">
        <title>Genomic Encyclopedia of Type Strains, Phase IV (KMG-IV): sequencing the most valuable type-strain genomes for metagenomic binning, comparative biology and taxonomic classification.</title>
        <authorList>
            <person name="Goeker M."/>
        </authorList>
    </citation>
    <scope>NUCLEOTIDE SEQUENCE [LARGE SCALE GENOMIC DNA]</scope>
    <source>
        <strain evidence="5 6">DSM 12251</strain>
    </source>
</reference>
<dbReference type="GO" id="GO:0046872">
    <property type="term" value="F:metal ion binding"/>
    <property type="evidence" value="ECO:0007669"/>
    <property type="project" value="UniProtKB-KW"/>
</dbReference>
<accession>A0A7W8DNI6</accession>
<keyword evidence="2" id="KW-0378">Hydrolase</keyword>
<dbReference type="InterPro" id="IPR050248">
    <property type="entry name" value="Polysacc_deacetylase_ArnD"/>
</dbReference>